<evidence type="ECO:0000256" key="4">
    <source>
        <dbReference type="ARBA" id="ARBA00023284"/>
    </source>
</evidence>
<evidence type="ECO:0000313" key="6">
    <source>
        <dbReference type="EMBL" id="MBL1410398.1"/>
    </source>
</evidence>
<evidence type="ECO:0000256" key="2">
    <source>
        <dbReference type="ARBA" id="ARBA00022748"/>
    </source>
</evidence>
<dbReference type="PANTHER" id="PTHR42852:SF6">
    <property type="entry name" value="THIOL:DISULFIDE INTERCHANGE PROTEIN DSBE"/>
    <property type="match status" value="1"/>
</dbReference>
<protein>
    <submittedName>
        <fullName evidence="6">AhpC/TSA family protein</fullName>
    </submittedName>
</protein>
<dbReference type="PROSITE" id="PS51352">
    <property type="entry name" value="THIOREDOXIN_2"/>
    <property type="match status" value="1"/>
</dbReference>
<keyword evidence="3" id="KW-1015">Disulfide bond</keyword>
<dbReference type="InterPro" id="IPR000866">
    <property type="entry name" value="AhpC/TSA"/>
</dbReference>
<sequence length="376" mass="43473">MNKTNIMITVLCLLGTVLFTSLKKSRGFEVQGEVANMKDGRILTMFTGPDHDLYKMDTIMVKNGKFTYKGEVDMPKMIYFYFEGLHDRLPSYGFQIFMENSKIKVKTDLKNLKKAEIKGSKNHSEFERLYQGTDLFDRLEKLSGKISMAMKEQRQADVDSLQEERKKLLDETINYLTADKAYPKSIPAAFIVYNHIGSILQDNEKLKATLDLLDDGVKESCYVQFLYHNIKKDAELAIGEKAPDFTLSDRHGKSYKLSDFKGKMVLLDFGASWCHWCKMQKPYLQAAYDKYKDMGLEIIYISLDKDKEAWEADLNKENYPWLALSDLKAWQGPITKEYNISGVPHIFLIDRDGTIVENDARGERMEKAFQRILNKK</sequence>
<dbReference type="Proteomes" id="UP000625283">
    <property type="component" value="Unassembled WGS sequence"/>
</dbReference>
<dbReference type="RefSeq" id="WP_202104093.1">
    <property type="nucleotide sequence ID" value="NZ_JAERTY010000009.1"/>
</dbReference>
<name>A0ABS1R6V3_9SPHI</name>
<evidence type="ECO:0000313" key="7">
    <source>
        <dbReference type="Proteomes" id="UP000625283"/>
    </source>
</evidence>
<keyword evidence="7" id="KW-1185">Reference proteome</keyword>
<dbReference type="Pfam" id="PF14289">
    <property type="entry name" value="DUF4369"/>
    <property type="match status" value="1"/>
</dbReference>
<evidence type="ECO:0000256" key="3">
    <source>
        <dbReference type="ARBA" id="ARBA00023157"/>
    </source>
</evidence>
<keyword evidence="4" id="KW-0676">Redox-active center</keyword>
<dbReference type="InterPro" id="IPR025380">
    <property type="entry name" value="DUF4369"/>
</dbReference>
<evidence type="ECO:0000256" key="1">
    <source>
        <dbReference type="ARBA" id="ARBA00004196"/>
    </source>
</evidence>
<evidence type="ECO:0000259" key="5">
    <source>
        <dbReference type="PROSITE" id="PS51352"/>
    </source>
</evidence>
<accession>A0ABS1R6V3</accession>
<dbReference type="Gene3D" id="3.40.30.10">
    <property type="entry name" value="Glutaredoxin"/>
    <property type="match status" value="1"/>
</dbReference>
<proteinExistence type="predicted"/>
<dbReference type="CDD" id="cd02966">
    <property type="entry name" value="TlpA_like_family"/>
    <property type="match status" value="1"/>
</dbReference>
<comment type="subcellular location">
    <subcellularLocation>
        <location evidence="1">Cell envelope</location>
    </subcellularLocation>
</comment>
<dbReference type="EMBL" id="JAERTY010000009">
    <property type="protein sequence ID" value="MBL1410398.1"/>
    <property type="molecule type" value="Genomic_DNA"/>
</dbReference>
<dbReference type="PANTHER" id="PTHR42852">
    <property type="entry name" value="THIOL:DISULFIDE INTERCHANGE PROTEIN DSBE"/>
    <property type="match status" value="1"/>
</dbReference>
<gene>
    <name evidence="6" type="ORF">JKG61_16700</name>
</gene>
<dbReference type="InterPro" id="IPR013766">
    <property type="entry name" value="Thioredoxin_domain"/>
</dbReference>
<keyword evidence="2" id="KW-0201">Cytochrome c-type biogenesis</keyword>
<feature type="domain" description="Thioredoxin" evidence="5">
    <location>
        <begin position="236"/>
        <end position="376"/>
    </location>
</feature>
<dbReference type="Pfam" id="PF00578">
    <property type="entry name" value="AhpC-TSA"/>
    <property type="match status" value="1"/>
</dbReference>
<dbReference type="InterPro" id="IPR036249">
    <property type="entry name" value="Thioredoxin-like_sf"/>
</dbReference>
<reference evidence="6 7" key="1">
    <citation type="submission" date="2021-01" db="EMBL/GenBank/DDBJ databases">
        <title>C459-1 draft genome sequence.</title>
        <authorList>
            <person name="Zhang X.-F."/>
        </authorList>
    </citation>
    <scope>NUCLEOTIDE SEQUENCE [LARGE SCALE GENOMIC DNA]</scope>
    <source>
        <strain evidence="7">C459-1</strain>
    </source>
</reference>
<dbReference type="InterPro" id="IPR050553">
    <property type="entry name" value="Thioredoxin_ResA/DsbE_sf"/>
</dbReference>
<organism evidence="6 7">
    <name type="scientific">Sphingobacterium faecale</name>
    <dbReference type="NCBI Taxonomy" id="2803775"/>
    <lineage>
        <taxon>Bacteria</taxon>
        <taxon>Pseudomonadati</taxon>
        <taxon>Bacteroidota</taxon>
        <taxon>Sphingobacteriia</taxon>
        <taxon>Sphingobacteriales</taxon>
        <taxon>Sphingobacteriaceae</taxon>
        <taxon>Sphingobacterium</taxon>
    </lineage>
</organism>
<dbReference type="SUPFAM" id="SSF52833">
    <property type="entry name" value="Thioredoxin-like"/>
    <property type="match status" value="1"/>
</dbReference>
<comment type="caution">
    <text evidence="6">The sequence shown here is derived from an EMBL/GenBank/DDBJ whole genome shotgun (WGS) entry which is preliminary data.</text>
</comment>